<feature type="region of interest" description="Disordered" evidence="1">
    <location>
        <begin position="287"/>
        <end position="331"/>
    </location>
</feature>
<feature type="transmembrane region" description="Helical" evidence="2">
    <location>
        <begin position="156"/>
        <end position="182"/>
    </location>
</feature>
<organism evidence="4 5">
    <name type="scientific">Methanolapillus millepedarum</name>
    <dbReference type="NCBI Taxonomy" id="3028296"/>
    <lineage>
        <taxon>Archaea</taxon>
        <taxon>Methanobacteriati</taxon>
        <taxon>Methanobacteriota</taxon>
        <taxon>Stenosarchaea group</taxon>
        <taxon>Methanomicrobia</taxon>
        <taxon>Methanosarcinales</taxon>
        <taxon>Methanosarcinaceae</taxon>
        <taxon>Methanolapillus</taxon>
    </lineage>
</organism>
<feature type="transmembrane region" description="Helical" evidence="2">
    <location>
        <begin position="109"/>
        <end position="136"/>
    </location>
</feature>
<dbReference type="InterPro" id="IPR057169">
    <property type="entry name" value="DUF7847"/>
</dbReference>
<proteinExistence type="predicted"/>
<gene>
    <name evidence="4" type="ORF">MsAc7_03540</name>
</gene>
<feature type="compositionally biased region" description="Acidic residues" evidence="1">
    <location>
        <begin position="322"/>
        <end position="331"/>
    </location>
</feature>
<accession>A0AA96VDS7</accession>
<evidence type="ECO:0000259" key="3">
    <source>
        <dbReference type="Pfam" id="PF25231"/>
    </source>
</evidence>
<protein>
    <recommendedName>
        <fullName evidence="3">DUF7847 domain-containing protein</fullName>
    </recommendedName>
</protein>
<reference evidence="4 5" key="1">
    <citation type="submission" date="2023-07" db="EMBL/GenBank/DDBJ databases">
        <title>Closed genoem sequence of Methanosarcinaceae archaeon Ac7.</title>
        <authorList>
            <person name="Poehlein A."/>
            <person name="Protasov E."/>
            <person name="Platt K."/>
            <person name="Reeh H."/>
            <person name="Daniel R."/>
            <person name="Brune A."/>
        </authorList>
    </citation>
    <scope>NUCLEOTIDE SEQUENCE [LARGE SCALE GENOMIC DNA]</scope>
    <source>
        <strain evidence="4 5">Ac7</strain>
    </source>
</reference>
<keyword evidence="2" id="KW-0812">Transmembrane</keyword>
<feature type="transmembrane region" description="Helical" evidence="2">
    <location>
        <begin position="203"/>
        <end position="236"/>
    </location>
</feature>
<keyword evidence="5" id="KW-1185">Reference proteome</keyword>
<dbReference type="Pfam" id="PF25231">
    <property type="entry name" value="DUF7847"/>
    <property type="match status" value="1"/>
</dbReference>
<dbReference type="Proteomes" id="UP001303587">
    <property type="component" value="Chromosome"/>
</dbReference>
<dbReference type="PRINTS" id="PR00173">
    <property type="entry name" value="EDTRNSPORT"/>
</dbReference>
<evidence type="ECO:0000313" key="5">
    <source>
        <dbReference type="Proteomes" id="UP001303587"/>
    </source>
</evidence>
<dbReference type="AlphaFoldDB" id="A0AA96VDS7"/>
<keyword evidence="2" id="KW-1133">Transmembrane helix</keyword>
<keyword evidence="2" id="KW-0472">Membrane</keyword>
<feature type="transmembrane region" description="Helical" evidence="2">
    <location>
        <begin position="26"/>
        <end position="51"/>
    </location>
</feature>
<name>A0AA96VDS7_9EURY</name>
<dbReference type="RefSeq" id="WP_338102891.1">
    <property type="nucleotide sequence ID" value="NZ_CP131060.1"/>
</dbReference>
<sequence>MESISDTITKGYHTLKKNQSLVSPMLIYLVVNFIVSFVIQILSMFTAVLGYTGSYSIVMIILLILSLISIVIMMVLGAYFSAGAIGLAKDATSTGKVNWSDMWAYGKKYYVRLFLAQIVLTLISFVSVLFFIPFIYEYSTYVTFMGVSSTAMVTYLILGLLLALIYLIVVSIILYFVSYAIVIDDLSVTEGFKKSYKLFREHTVKIILFNLAIIGIAIFIGIVFSLIMAFSVVFFISPALAIIGLLIMMIVYLILIVVFFLFLVLIYIWSTRYYMVLTGKPIFDGDNEPHQDIPQNHLAEMRSEEETASSSQTEENPQIKTDDDEESELNN</sequence>
<feature type="transmembrane region" description="Helical" evidence="2">
    <location>
        <begin position="242"/>
        <end position="269"/>
    </location>
</feature>
<evidence type="ECO:0000313" key="4">
    <source>
        <dbReference type="EMBL" id="WNY24827.1"/>
    </source>
</evidence>
<feature type="domain" description="DUF7847" evidence="3">
    <location>
        <begin position="4"/>
        <end position="275"/>
    </location>
</feature>
<feature type="transmembrane region" description="Helical" evidence="2">
    <location>
        <begin position="57"/>
        <end position="88"/>
    </location>
</feature>
<dbReference type="EMBL" id="CP131060">
    <property type="protein sequence ID" value="WNY24827.1"/>
    <property type="molecule type" value="Genomic_DNA"/>
</dbReference>
<evidence type="ECO:0000256" key="2">
    <source>
        <dbReference type="SAM" id="Phobius"/>
    </source>
</evidence>
<evidence type="ECO:0000256" key="1">
    <source>
        <dbReference type="SAM" id="MobiDB-lite"/>
    </source>
</evidence>
<dbReference type="GeneID" id="89229474"/>